<feature type="repeat" description="TPR" evidence="3">
    <location>
        <begin position="423"/>
        <end position="456"/>
    </location>
</feature>
<keyword evidence="1" id="KW-0677">Repeat</keyword>
<evidence type="ECO:0000256" key="3">
    <source>
        <dbReference type="PROSITE-ProRule" id="PRU00339"/>
    </source>
</evidence>
<dbReference type="Proteomes" id="UP001056426">
    <property type="component" value="Chromosome"/>
</dbReference>
<organism evidence="4 5">
    <name type="scientific">Xiashengella succiniciproducens</name>
    <dbReference type="NCBI Taxonomy" id="2949635"/>
    <lineage>
        <taxon>Bacteria</taxon>
        <taxon>Pseudomonadati</taxon>
        <taxon>Bacteroidota</taxon>
        <taxon>Bacteroidia</taxon>
        <taxon>Marinilabiliales</taxon>
        <taxon>Marinilabiliaceae</taxon>
        <taxon>Xiashengella</taxon>
    </lineage>
</organism>
<reference evidence="4" key="2">
    <citation type="submission" date="2022-06" db="EMBL/GenBank/DDBJ databases">
        <title>Xiashengella guii gen. nov. sp. nov., a bacterium isolated form anaerobic digestion tank.</title>
        <authorList>
            <person name="Huang H."/>
        </authorList>
    </citation>
    <scope>NUCLEOTIDE SEQUENCE</scope>
    <source>
        <strain evidence="4">Ai-910</strain>
    </source>
</reference>
<dbReference type="InterPro" id="IPR050498">
    <property type="entry name" value="Ycf3"/>
</dbReference>
<dbReference type="Gene3D" id="2.40.10.120">
    <property type="match status" value="1"/>
</dbReference>
<evidence type="ECO:0000256" key="1">
    <source>
        <dbReference type="ARBA" id="ARBA00022737"/>
    </source>
</evidence>
<dbReference type="InterPro" id="IPR019734">
    <property type="entry name" value="TPR_rpt"/>
</dbReference>
<dbReference type="Gene3D" id="1.25.40.10">
    <property type="entry name" value="Tetratricopeptide repeat domain"/>
    <property type="match status" value="3"/>
</dbReference>
<dbReference type="PANTHER" id="PTHR44858">
    <property type="entry name" value="TETRATRICOPEPTIDE REPEAT PROTEIN 6"/>
    <property type="match status" value="1"/>
</dbReference>
<dbReference type="InterPro" id="IPR009003">
    <property type="entry name" value="Peptidase_S1_PA"/>
</dbReference>
<dbReference type="SUPFAM" id="SSF50494">
    <property type="entry name" value="Trypsin-like serine proteases"/>
    <property type="match status" value="1"/>
</dbReference>
<dbReference type="Pfam" id="PF13432">
    <property type="entry name" value="TPR_16"/>
    <property type="match status" value="2"/>
</dbReference>
<keyword evidence="5" id="KW-1185">Reference proteome</keyword>
<dbReference type="PROSITE" id="PS50005">
    <property type="entry name" value="TPR"/>
    <property type="match status" value="1"/>
</dbReference>
<dbReference type="AlphaFoldDB" id="A0A9J6ZQ61"/>
<evidence type="ECO:0000313" key="5">
    <source>
        <dbReference type="Proteomes" id="UP001056426"/>
    </source>
</evidence>
<keyword evidence="2 3" id="KW-0802">TPR repeat</keyword>
<gene>
    <name evidence="4" type="ORF">M9189_01455</name>
</gene>
<reference evidence="4" key="1">
    <citation type="submission" date="2022-05" db="EMBL/GenBank/DDBJ databases">
        <authorList>
            <person name="Sun X."/>
        </authorList>
    </citation>
    <scope>NUCLEOTIDE SEQUENCE</scope>
    <source>
        <strain evidence="4">Ai-910</strain>
    </source>
</reference>
<dbReference type="RefSeq" id="WP_250724138.1">
    <property type="nucleotide sequence ID" value="NZ_CP098400.1"/>
</dbReference>
<dbReference type="SUPFAM" id="SSF81901">
    <property type="entry name" value="HCP-like"/>
    <property type="match status" value="1"/>
</dbReference>
<name>A0A9J6ZQ61_9BACT</name>
<sequence>MKHFYPTSISAYISSPGAGLQSLLWKYASKALLLLLLFWHPTLLKSQIGIVDIIDKTEAATFTITAYDNGVVVDTARAFFISADGLAITSASVLRHCDTTFISDHKNKKLSLSKVIAINRSTNLAMIQVAGFNRENDTYLNPSRANFEAPSEFMAFIYNTDKRGRTNVFTVSKVLYPLHLGRAAVTSLKVTSSSRGAPIINYSGSMVGILHILNESGESVMLPISLINDDNWKTVNTTWVKFKNLPERDRLCTNELADALLLQAMGKWLESARYFNTEIKTNKDNARLYAMRCISRYQYGNRTAAEEDFKKALELNSNEGLVYYGRALFHLRNGNNSLAVNDLLKCLELEEDFAPGFVMLGKAQALNNDIKKAFADFTYAIELDSLFADAWYERGRISLIYSSNHGSALMDLQKASVLDPFLEGVFTLIGDVKFNRHDYLDAILDYDRALRYNPRDDMALMNRGLAYYNTGLKENACTDWEKAGSLGNTQAFKLISRYCNKIK</sequence>
<dbReference type="PANTHER" id="PTHR44858:SF1">
    <property type="entry name" value="UDP-N-ACETYLGLUCOSAMINE--PEPTIDE N-ACETYLGLUCOSAMINYLTRANSFERASE SPINDLY-RELATED"/>
    <property type="match status" value="1"/>
</dbReference>
<dbReference type="KEGG" id="alkq:M9189_01455"/>
<protein>
    <submittedName>
        <fullName evidence="4">Tetratricopeptide repeat protein</fullName>
    </submittedName>
</protein>
<accession>A0A9J6ZQ61</accession>
<evidence type="ECO:0000313" key="4">
    <source>
        <dbReference type="EMBL" id="URW80026.1"/>
    </source>
</evidence>
<evidence type="ECO:0000256" key="2">
    <source>
        <dbReference type="ARBA" id="ARBA00022803"/>
    </source>
</evidence>
<dbReference type="SMART" id="SM00028">
    <property type="entry name" value="TPR"/>
    <property type="match status" value="6"/>
</dbReference>
<proteinExistence type="predicted"/>
<dbReference type="EMBL" id="CP098400">
    <property type="protein sequence ID" value="URW80026.1"/>
    <property type="molecule type" value="Genomic_DNA"/>
</dbReference>
<dbReference type="InterPro" id="IPR011990">
    <property type="entry name" value="TPR-like_helical_dom_sf"/>
</dbReference>